<dbReference type="Proteomes" id="UP000654993">
    <property type="component" value="Unassembled WGS sequence"/>
</dbReference>
<keyword evidence="1" id="KW-0812">Transmembrane</keyword>
<evidence type="ECO:0000313" key="3">
    <source>
        <dbReference type="Proteomes" id="UP000654993"/>
    </source>
</evidence>
<accession>A0A916Q9V1</accession>
<dbReference type="EMBL" id="BMAQ01000001">
    <property type="protein sequence ID" value="GFR36866.1"/>
    <property type="molecule type" value="Genomic_DNA"/>
</dbReference>
<feature type="transmembrane region" description="Helical" evidence="1">
    <location>
        <begin position="30"/>
        <end position="49"/>
    </location>
</feature>
<name>A0A916Q9V1_9BACL</name>
<sequence length="82" mass="9757">MEAQDRTVRSVSRSEYRTAVIRLLDRTERWLMKLICLLAILLLILQFLLRMEPIRYWLSETDRLEGYAPTRLHNSLNAPPET</sequence>
<dbReference type="RefSeq" id="WP_200965160.1">
    <property type="nucleotide sequence ID" value="NZ_BMAQ01000001.1"/>
</dbReference>
<keyword evidence="3" id="KW-1185">Reference proteome</keyword>
<keyword evidence="1" id="KW-0472">Membrane</keyword>
<comment type="caution">
    <text evidence="2">The sequence shown here is derived from an EMBL/GenBank/DDBJ whole genome shotgun (WGS) entry which is preliminary data.</text>
</comment>
<reference evidence="2" key="2">
    <citation type="journal article" date="2021" name="Data Brief">
        <title>Draft genome sequence data of the facultative, thermophilic, xylanolytic bacterium Paenibacillus sp. strain DA-C8.</title>
        <authorList>
            <person name="Chhe C."/>
            <person name="Uke A."/>
            <person name="Baramee S."/>
            <person name="Ungkulpasvich U."/>
            <person name="Tachaapaikoon C."/>
            <person name="Pason P."/>
            <person name="Waeonukul R."/>
            <person name="Ratanakhanokchai K."/>
            <person name="Kosugi A."/>
        </authorList>
    </citation>
    <scope>NUCLEOTIDE SEQUENCE</scope>
    <source>
        <strain evidence="2">DA-C8</strain>
    </source>
</reference>
<keyword evidence="1" id="KW-1133">Transmembrane helix</keyword>
<reference evidence="2" key="1">
    <citation type="submission" date="2020-08" db="EMBL/GenBank/DDBJ databases">
        <authorList>
            <person name="Uke A."/>
            <person name="Chhe C."/>
            <person name="Baramee S."/>
            <person name="Kosugi A."/>
        </authorList>
    </citation>
    <scope>NUCLEOTIDE SEQUENCE</scope>
    <source>
        <strain evidence="2">DA-C8</strain>
    </source>
</reference>
<evidence type="ECO:0000256" key="1">
    <source>
        <dbReference type="SAM" id="Phobius"/>
    </source>
</evidence>
<dbReference type="AlphaFoldDB" id="A0A916Q9V1"/>
<proteinExistence type="predicted"/>
<organism evidence="2 3">
    <name type="scientific">Insulibacter thermoxylanivorax</name>
    <dbReference type="NCBI Taxonomy" id="2749268"/>
    <lineage>
        <taxon>Bacteria</taxon>
        <taxon>Bacillati</taxon>
        <taxon>Bacillota</taxon>
        <taxon>Bacilli</taxon>
        <taxon>Bacillales</taxon>
        <taxon>Paenibacillaceae</taxon>
        <taxon>Insulibacter</taxon>
    </lineage>
</organism>
<evidence type="ECO:0000313" key="2">
    <source>
        <dbReference type="EMBL" id="GFR36866.1"/>
    </source>
</evidence>
<gene>
    <name evidence="2" type="ORF">PRECH8_01620</name>
</gene>
<protein>
    <submittedName>
        <fullName evidence="2">Uncharacterized protein</fullName>
    </submittedName>
</protein>